<evidence type="ECO:0000313" key="1">
    <source>
        <dbReference type="EMBL" id="KAL1110406.1"/>
    </source>
</evidence>
<evidence type="ECO:0000313" key="2">
    <source>
        <dbReference type="Proteomes" id="UP001558652"/>
    </source>
</evidence>
<dbReference type="EMBL" id="JBFDAA010000022">
    <property type="protein sequence ID" value="KAL1110406.1"/>
    <property type="molecule type" value="Genomic_DNA"/>
</dbReference>
<reference evidence="1 2" key="1">
    <citation type="submission" date="2024-07" db="EMBL/GenBank/DDBJ databases">
        <title>Chromosome-level genome assembly of the water stick insect Ranatra chinensis (Heteroptera: Nepidae).</title>
        <authorList>
            <person name="Liu X."/>
        </authorList>
    </citation>
    <scope>NUCLEOTIDE SEQUENCE [LARGE SCALE GENOMIC DNA]</scope>
    <source>
        <strain evidence="1">Cailab_2021Rc</strain>
        <tissue evidence="1">Muscle</tissue>
    </source>
</reference>
<comment type="caution">
    <text evidence="1">The sequence shown here is derived from an EMBL/GenBank/DDBJ whole genome shotgun (WGS) entry which is preliminary data.</text>
</comment>
<feature type="non-terminal residue" evidence="1">
    <location>
        <position position="1"/>
    </location>
</feature>
<proteinExistence type="predicted"/>
<accession>A0ABD0XTA2</accession>
<dbReference type="AlphaFoldDB" id="A0ABD0XTA2"/>
<dbReference type="Proteomes" id="UP001558652">
    <property type="component" value="Unassembled WGS sequence"/>
</dbReference>
<sequence>IELDFSVPFVHIPIGKRSNTGIIQPTIDVNTRGIVTAGAMVFLFMAIVPKLIQIFIPQAQGPSFDGIMPFMARIDDALQGDDFKSIDCYKKAACWMSNSIPLSQPISTLFKLVITITIYKFTLTYEII</sequence>
<protein>
    <submittedName>
        <fullName evidence="1">Uncharacterized protein</fullName>
    </submittedName>
</protein>
<name>A0ABD0XTA2_9HEMI</name>
<organism evidence="1 2">
    <name type="scientific">Ranatra chinensis</name>
    <dbReference type="NCBI Taxonomy" id="642074"/>
    <lineage>
        <taxon>Eukaryota</taxon>
        <taxon>Metazoa</taxon>
        <taxon>Ecdysozoa</taxon>
        <taxon>Arthropoda</taxon>
        <taxon>Hexapoda</taxon>
        <taxon>Insecta</taxon>
        <taxon>Pterygota</taxon>
        <taxon>Neoptera</taxon>
        <taxon>Paraneoptera</taxon>
        <taxon>Hemiptera</taxon>
        <taxon>Heteroptera</taxon>
        <taxon>Panheteroptera</taxon>
        <taxon>Nepomorpha</taxon>
        <taxon>Nepidae</taxon>
        <taxon>Ranatrinae</taxon>
        <taxon>Ranatra</taxon>
    </lineage>
</organism>
<keyword evidence="2" id="KW-1185">Reference proteome</keyword>
<gene>
    <name evidence="1" type="ORF">AAG570_007937</name>
</gene>